<dbReference type="AlphaFoldDB" id="A0A150FW90"/>
<evidence type="ECO:0000256" key="1">
    <source>
        <dbReference type="SAM" id="MobiDB-lite"/>
    </source>
</evidence>
<evidence type="ECO:0000313" key="2">
    <source>
        <dbReference type="EMBL" id="KXZ41869.1"/>
    </source>
</evidence>
<protein>
    <submittedName>
        <fullName evidence="2">Uncharacterized protein</fullName>
    </submittedName>
</protein>
<accession>A0A150FW90</accession>
<proteinExistence type="predicted"/>
<organism evidence="2 3">
    <name type="scientific">Gonium pectorale</name>
    <name type="common">Green alga</name>
    <dbReference type="NCBI Taxonomy" id="33097"/>
    <lineage>
        <taxon>Eukaryota</taxon>
        <taxon>Viridiplantae</taxon>
        <taxon>Chlorophyta</taxon>
        <taxon>core chlorophytes</taxon>
        <taxon>Chlorophyceae</taxon>
        <taxon>CS clade</taxon>
        <taxon>Chlamydomonadales</taxon>
        <taxon>Volvocaceae</taxon>
        <taxon>Gonium</taxon>
    </lineage>
</organism>
<dbReference type="Proteomes" id="UP000075714">
    <property type="component" value="Unassembled WGS sequence"/>
</dbReference>
<name>A0A150FW90_GONPE</name>
<reference evidence="3" key="1">
    <citation type="journal article" date="2016" name="Nat. Commun.">
        <title>The Gonium pectorale genome demonstrates co-option of cell cycle regulation during the evolution of multicellularity.</title>
        <authorList>
            <person name="Hanschen E.R."/>
            <person name="Marriage T.N."/>
            <person name="Ferris P.J."/>
            <person name="Hamaji T."/>
            <person name="Toyoda A."/>
            <person name="Fujiyama A."/>
            <person name="Neme R."/>
            <person name="Noguchi H."/>
            <person name="Minakuchi Y."/>
            <person name="Suzuki M."/>
            <person name="Kawai-Toyooka H."/>
            <person name="Smith D.R."/>
            <person name="Sparks H."/>
            <person name="Anderson J."/>
            <person name="Bakaric R."/>
            <person name="Luria V."/>
            <person name="Karger A."/>
            <person name="Kirschner M.W."/>
            <person name="Durand P.M."/>
            <person name="Michod R.E."/>
            <person name="Nozaki H."/>
            <person name="Olson B.J."/>
        </authorList>
    </citation>
    <scope>NUCLEOTIDE SEQUENCE [LARGE SCALE GENOMIC DNA]</scope>
    <source>
        <strain evidence="3">NIES-2863</strain>
    </source>
</reference>
<sequence length="97" mass="9899">MRGTLPPGLDEYGDLAPSPSAAGGATWRPLAGFPGAGMGARRTAGLLAAISSARRRKEGELAAVAPAFTTEMVTSKMLSPYEAELRRLVSGRAAVGA</sequence>
<gene>
    <name evidence="2" type="ORF">GPECTOR_257g653</name>
</gene>
<feature type="region of interest" description="Disordered" evidence="1">
    <location>
        <begin position="1"/>
        <end position="20"/>
    </location>
</feature>
<dbReference type="EMBL" id="LSYV01000256">
    <property type="protein sequence ID" value="KXZ41869.1"/>
    <property type="molecule type" value="Genomic_DNA"/>
</dbReference>
<comment type="caution">
    <text evidence="2">The sequence shown here is derived from an EMBL/GenBank/DDBJ whole genome shotgun (WGS) entry which is preliminary data.</text>
</comment>
<keyword evidence="3" id="KW-1185">Reference proteome</keyword>
<evidence type="ECO:0000313" key="3">
    <source>
        <dbReference type="Proteomes" id="UP000075714"/>
    </source>
</evidence>